<dbReference type="Pfam" id="PF09261">
    <property type="entry name" value="Alpha-mann_mid"/>
    <property type="match status" value="1"/>
</dbReference>
<dbReference type="SUPFAM" id="SSF88688">
    <property type="entry name" value="Families 57/38 glycoside transferase middle domain"/>
    <property type="match status" value="1"/>
</dbReference>
<evidence type="ECO:0000256" key="4">
    <source>
        <dbReference type="ARBA" id="ARBA00023295"/>
    </source>
</evidence>
<dbReference type="Gene3D" id="2.60.120.260">
    <property type="entry name" value="Galactose-binding domain-like"/>
    <property type="match status" value="1"/>
</dbReference>
<evidence type="ECO:0000256" key="5">
    <source>
        <dbReference type="SAM" id="SignalP"/>
    </source>
</evidence>
<feature type="domain" description="F5/8 type C" evidence="6">
    <location>
        <begin position="1055"/>
        <end position="1200"/>
    </location>
</feature>
<dbReference type="Pfam" id="PF00754">
    <property type="entry name" value="F5_F8_type_C"/>
    <property type="match status" value="1"/>
</dbReference>
<feature type="chain" id="PRO_5038956941" evidence="5">
    <location>
        <begin position="21"/>
        <end position="1200"/>
    </location>
</feature>
<comment type="similarity">
    <text evidence="1">Belongs to the glycosyl hydrolase 38 family.</text>
</comment>
<evidence type="ECO:0000313" key="7">
    <source>
        <dbReference type="EMBL" id="MBO8478603.1"/>
    </source>
</evidence>
<dbReference type="Pfam" id="PF01074">
    <property type="entry name" value="Glyco_hydro_38N"/>
    <property type="match status" value="1"/>
</dbReference>
<dbReference type="SUPFAM" id="SSF49785">
    <property type="entry name" value="Galactose-binding domain-like"/>
    <property type="match status" value="1"/>
</dbReference>
<dbReference type="Proteomes" id="UP000823771">
    <property type="component" value="Unassembled WGS sequence"/>
</dbReference>
<evidence type="ECO:0000313" key="8">
    <source>
        <dbReference type="Proteomes" id="UP000823771"/>
    </source>
</evidence>
<dbReference type="CDD" id="cd10789">
    <property type="entry name" value="GH38N_AMII_ER_cytosolic"/>
    <property type="match status" value="1"/>
</dbReference>
<dbReference type="SUPFAM" id="SSF74650">
    <property type="entry name" value="Galactose mutarotase-like"/>
    <property type="match status" value="1"/>
</dbReference>
<dbReference type="PANTHER" id="PTHR46017:SF1">
    <property type="entry name" value="ALPHA-MANNOSIDASE 2C1"/>
    <property type="match status" value="1"/>
</dbReference>
<proteinExistence type="inferred from homology"/>
<dbReference type="EMBL" id="JADILZ010000062">
    <property type="protein sequence ID" value="MBO8478603.1"/>
    <property type="molecule type" value="Genomic_DNA"/>
</dbReference>
<feature type="signal peptide" evidence="5">
    <location>
        <begin position="1"/>
        <end position="20"/>
    </location>
</feature>
<dbReference type="Gene3D" id="3.20.110.10">
    <property type="entry name" value="Glycoside hydrolase 38, N terminal domain"/>
    <property type="match status" value="1"/>
</dbReference>
<dbReference type="InterPro" id="IPR000602">
    <property type="entry name" value="Glyco_hydro_38_N"/>
</dbReference>
<dbReference type="PANTHER" id="PTHR46017">
    <property type="entry name" value="ALPHA-MANNOSIDASE 2C1"/>
    <property type="match status" value="1"/>
</dbReference>
<dbReference type="InterPro" id="IPR011330">
    <property type="entry name" value="Glyco_hydro/deAcase_b/a-brl"/>
</dbReference>
<dbReference type="InterPro" id="IPR037094">
    <property type="entry name" value="Glyco_hydro_38_cen_sf"/>
</dbReference>
<dbReference type="InterPro" id="IPR008979">
    <property type="entry name" value="Galactose-bd-like_sf"/>
</dbReference>
<evidence type="ECO:0000259" key="6">
    <source>
        <dbReference type="PROSITE" id="PS50022"/>
    </source>
</evidence>
<dbReference type="GO" id="GO:0006013">
    <property type="term" value="P:mannose metabolic process"/>
    <property type="evidence" value="ECO:0007669"/>
    <property type="project" value="InterPro"/>
</dbReference>
<name>A0A9D9IW75_9BACT</name>
<organism evidence="7 8">
    <name type="scientific">Candidatus Cryptobacteroides excrementipullorum</name>
    <dbReference type="NCBI Taxonomy" id="2840761"/>
    <lineage>
        <taxon>Bacteria</taxon>
        <taxon>Pseudomonadati</taxon>
        <taxon>Bacteroidota</taxon>
        <taxon>Bacteroidia</taxon>
        <taxon>Bacteroidales</taxon>
        <taxon>Candidatus Cryptobacteroides</taxon>
    </lineage>
</organism>
<keyword evidence="2" id="KW-0479">Metal-binding</keyword>
<keyword evidence="3" id="KW-0378">Hydrolase</keyword>
<protein>
    <submittedName>
        <fullName evidence="7">Discoidin domain-containing protein</fullName>
    </submittedName>
</protein>
<dbReference type="InterPro" id="IPR015341">
    <property type="entry name" value="Glyco_hydro_38_cen"/>
</dbReference>
<dbReference type="GO" id="GO:0030246">
    <property type="term" value="F:carbohydrate binding"/>
    <property type="evidence" value="ECO:0007669"/>
    <property type="project" value="InterPro"/>
</dbReference>
<gene>
    <name evidence="7" type="ORF">IAB80_06930</name>
</gene>
<reference evidence="7" key="1">
    <citation type="submission" date="2020-10" db="EMBL/GenBank/DDBJ databases">
        <authorList>
            <person name="Gilroy R."/>
        </authorList>
    </citation>
    <scope>NUCLEOTIDE SEQUENCE</scope>
    <source>
        <strain evidence="7">2478</strain>
    </source>
</reference>
<sequence length="1200" mass="132789">MKRILTILTFSFLAASASMAQDGKEYKAYMVSNAHFDSQWNWDVQKSISEYIPKTMDRNLFLLEKYPGYIFNFEGGVKYSWMKEYFPEKYEMVKEYIKAGRWHVTGSTWDATDVNVPSPESFTRNILYGQHFYRDEFGVEGTDIFLPDCFGFGWTLPTVAAHSGLIGFSTQKLQWRNRPFYGDSKIPFEIGLWEGIDGSRIMLVADAHNYTTKLRYEDLSHSRRLIGLAKDNGVNAVYHYYGTGDTGGSPTIESVRTVEHSLAGDGPVEIISAESDRLYKDYLPYENHPELPVWDGELLMDVHATGCYTSQAAMKFYNRRNEQIADAAERSAVAADWLGTSDYPQEFLNEAWKRFIWHQFHDDLTGTSIPRAYEFSWNDELISMKQFSDVLTSSVGAVSREMDTDVKGMPLVVYNAAGFRVDDIVEASLPYLGRKVSVYDGAGRPVACQVLSSDEATGTRILFNASVPAAGYAVYDVRKGGRKAAASVSASGNVIENSVYKVTLDGNGDICSIVDKRDGRELVEKGKAVRLALFTHNPSYNWPAWEIIKSTMDAEPVPVSDNVEVTVAEAGPVRGALRVERTHGDSRFVQYVTLYEGGQSDRIDIRNEIDWQTTDALLKAEFPLSVSNPEAVYDLGVGSVARGNNTDIAYEVYAQQWADLTEEDGAYGVSVLNDSKYGWDKPSDNTLRLTLLHTPSTQGRYTYQSRQDFGHHIFTYSIVGHAGDFRTAGTVRKAEVLNQPLKAFFVGKHRGALGRTFSFAESLDGNVALRALKHAEDTDAYVVRFYETAGSGATDAKIRFASDIIMAKELNGNEDVKGNASFSGNELAFSISPYGMKTFMVKLKGYGKETSAVESVPVVLPYNAKAASYNAFRSDVNFDGKGNSFAAELLPEEIMYRGVRFVLQDGTVENAVKCNGDTVALPAGDYNRLYLLAASTLRDTESSFKVGDTVYETVVPYYSGFVGQWGHTGHTEAFLKSAGVAYVGTHRHSMIKNADLPYEFAYMFCIGLDIPEGATELVLPDDPDIVVFAASAADDKNNVVTPASDLLRVCLPEPEASASIGSRDNLLAGKPVVECTGQTGEGERAELATDGNPETKWCDVSGAKPKYITVDLGKDTGIKGWYVMTAGLESLDYIAKEYSLQVKADGQSEWKTVDTVYDNTDLETDRLLAEPVAARYVRLSVSKPDQSEGAAARIYEFKVY</sequence>
<dbReference type="AlphaFoldDB" id="A0A9D9IW75"/>
<comment type="caution">
    <text evidence="7">The sequence shown here is derived from an EMBL/GenBank/DDBJ whole genome shotgun (WGS) entry which is preliminary data.</text>
</comment>
<dbReference type="GO" id="GO:0009313">
    <property type="term" value="P:oligosaccharide catabolic process"/>
    <property type="evidence" value="ECO:0007669"/>
    <property type="project" value="TreeGrafter"/>
</dbReference>
<reference evidence="7" key="2">
    <citation type="journal article" date="2021" name="PeerJ">
        <title>Extensive microbial diversity within the chicken gut microbiome revealed by metagenomics and culture.</title>
        <authorList>
            <person name="Gilroy R."/>
            <person name="Ravi A."/>
            <person name="Getino M."/>
            <person name="Pursley I."/>
            <person name="Horton D.L."/>
            <person name="Alikhan N.F."/>
            <person name="Baker D."/>
            <person name="Gharbi K."/>
            <person name="Hall N."/>
            <person name="Watson M."/>
            <person name="Adriaenssens E.M."/>
            <person name="Foster-Nyarko E."/>
            <person name="Jarju S."/>
            <person name="Secka A."/>
            <person name="Antonio M."/>
            <person name="Oren A."/>
            <person name="Chaudhuri R.R."/>
            <person name="La Ragione R."/>
            <person name="Hildebrand F."/>
            <person name="Pallen M.J."/>
        </authorList>
    </citation>
    <scope>NUCLEOTIDE SEQUENCE</scope>
    <source>
        <strain evidence="7">2478</strain>
    </source>
</reference>
<accession>A0A9D9IW75</accession>
<evidence type="ECO:0000256" key="2">
    <source>
        <dbReference type="ARBA" id="ARBA00022723"/>
    </source>
</evidence>
<dbReference type="SMART" id="SM00872">
    <property type="entry name" value="Alpha-mann_mid"/>
    <property type="match status" value="1"/>
</dbReference>
<dbReference type="PROSITE" id="PS50022">
    <property type="entry name" value="FA58C_3"/>
    <property type="match status" value="1"/>
</dbReference>
<dbReference type="Gene3D" id="1.20.1270.50">
    <property type="entry name" value="Glycoside hydrolase family 38, central domain"/>
    <property type="match status" value="1"/>
</dbReference>
<evidence type="ECO:0000256" key="1">
    <source>
        <dbReference type="ARBA" id="ARBA00009792"/>
    </source>
</evidence>
<dbReference type="InterPro" id="IPR027291">
    <property type="entry name" value="Glyco_hydro_38_N_sf"/>
</dbReference>
<dbReference type="SUPFAM" id="SSF88713">
    <property type="entry name" value="Glycoside hydrolase/deacetylase"/>
    <property type="match status" value="1"/>
</dbReference>
<dbReference type="Pfam" id="PF07748">
    <property type="entry name" value="Glyco_hydro_38C"/>
    <property type="match status" value="1"/>
</dbReference>
<dbReference type="InterPro" id="IPR000421">
    <property type="entry name" value="FA58C"/>
</dbReference>
<dbReference type="GO" id="GO:0046872">
    <property type="term" value="F:metal ion binding"/>
    <property type="evidence" value="ECO:0007669"/>
    <property type="project" value="UniProtKB-KW"/>
</dbReference>
<dbReference type="GO" id="GO:0004559">
    <property type="term" value="F:alpha-mannosidase activity"/>
    <property type="evidence" value="ECO:0007669"/>
    <property type="project" value="InterPro"/>
</dbReference>
<dbReference type="Gene3D" id="2.70.98.30">
    <property type="entry name" value="Golgi alpha-mannosidase II, domain 4"/>
    <property type="match status" value="1"/>
</dbReference>
<dbReference type="InterPro" id="IPR041147">
    <property type="entry name" value="GH38_C"/>
</dbReference>
<dbReference type="InterPro" id="IPR028995">
    <property type="entry name" value="Glyco_hydro_57/38_cen_sf"/>
</dbReference>
<evidence type="ECO:0000256" key="3">
    <source>
        <dbReference type="ARBA" id="ARBA00022801"/>
    </source>
</evidence>
<keyword evidence="5" id="KW-0732">Signal</keyword>
<dbReference type="InterPro" id="IPR011682">
    <property type="entry name" value="Glyco_hydro_38_C"/>
</dbReference>
<dbReference type="Pfam" id="PF17677">
    <property type="entry name" value="Glyco_hydro38C2"/>
    <property type="match status" value="1"/>
</dbReference>
<keyword evidence="4" id="KW-0326">Glycosidase</keyword>
<dbReference type="InterPro" id="IPR011013">
    <property type="entry name" value="Gal_mutarotase_sf_dom"/>
</dbReference>